<reference evidence="2" key="1">
    <citation type="journal article" date="2015" name="Proc. Natl. Acad. Sci. U.S.A.">
        <title>Genome sequencing of adzuki bean (Vigna angularis) provides insight into high starch and low fat accumulation and domestication.</title>
        <authorList>
            <person name="Yang K."/>
            <person name="Tian Z."/>
            <person name="Chen C."/>
            <person name="Luo L."/>
            <person name="Zhao B."/>
            <person name="Wang Z."/>
            <person name="Yu L."/>
            <person name="Li Y."/>
            <person name="Sun Y."/>
            <person name="Li W."/>
            <person name="Chen Y."/>
            <person name="Li Y."/>
            <person name="Zhang Y."/>
            <person name="Ai D."/>
            <person name="Zhao J."/>
            <person name="Shang C."/>
            <person name="Ma Y."/>
            <person name="Wu B."/>
            <person name="Wang M."/>
            <person name="Gao L."/>
            <person name="Sun D."/>
            <person name="Zhang P."/>
            <person name="Guo F."/>
            <person name="Wang W."/>
            <person name="Li Y."/>
            <person name="Wang J."/>
            <person name="Varshney R.K."/>
            <person name="Wang J."/>
            <person name="Ling H.Q."/>
            <person name="Wan P."/>
        </authorList>
    </citation>
    <scope>NUCLEOTIDE SEQUENCE</scope>
    <source>
        <strain evidence="2">cv. Jingnong 6</strain>
    </source>
</reference>
<organism evidence="1 2">
    <name type="scientific">Phaseolus angularis</name>
    <name type="common">Azuki bean</name>
    <name type="synonym">Vigna angularis</name>
    <dbReference type="NCBI Taxonomy" id="3914"/>
    <lineage>
        <taxon>Eukaryota</taxon>
        <taxon>Viridiplantae</taxon>
        <taxon>Streptophyta</taxon>
        <taxon>Embryophyta</taxon>
        <taxon>Tracheophyta</taxon>
        <taxon>Spermatophyta</taxon>
        <taxon>Magnoliopsida</taxon>
        <taxon>eudicotyledons</taxon>
        <taxon>Gunneridae</taxon>
        <taxon>Pentapetalae</taxon>
        <taxon>rosids</taxon>
        <taxon>fabids</taxon>
        <taxon>Fabales</taxon>
        <taxon>Fabaceae</taxon>
        <taxon>Papilionoideae</taxon>
        <taxon>50 kb inversion clade</taxon>
        <taxon>NPAAA clade</taxon>
        <taxon>indigoferoid/millettioid clade</taxon>
        <taxon>Phaseoleae</taxon>
        <taxon>Vigna</taxon>
    </lineage>
</organism>
<dbReference type="Gramene" id="KOM27521">
    <property type="protein sequence ID" value="KOM27521"/>
    <property type="gene ID" value="LR48_Vigan432s002600"/>
</dbReference>
<dbReference type="Proteomes" id="UP000053144">
    <property type="component" value="Unassembled WGS sequence"/>
</dbReference>
<protein>
    <submittedName>
        <fullName evidence="1">Uncharacterized protein</fullName>
    </submittedName>
</protein>
<proteinExistence type="predicted"/>
<dbReference type="AlphaFoldDB" id="A0A0L9TAW9"/>
<sequence length="63" mass="7336">MEKRATRSAANTRSIWKSSCHLMIGRGTACLLKNISRSMDSREKERMFFLGEDAEEKKRKWTA</sequence>
<evidence type="ECO:0000313" key="2">
    <source>
        <dbReference type="Proteomes" id="UP000053144"/>
    </source>
</evidence>
<evidence type="ECO:0000313" key="1">
    <source>
        <dbReference type="EMBL" id="KOM27521.1"/>
    </source>
</evidence>
<name>A0A0L9TAW9_PHAAN</name>
<dbReference type="EMBL" id="KQ258384">
    <property type="protein sequence ID" value="KOM27521.1"/>
    <property type="molecule type" value="Genomic_DNA"/>
</dbReference>
<accession>A0A0L9TAW9</accession>
<gene>
    <name evidence="1" type="ORF">LR48_Vigan432s002600</name>
</gene>